<comment type="function">
    <text evidence="2">Hydrolyzes RNA 2',3'-cyclic phosphodiester to an RNA 2'-phosphomonoester.</text>
</comment>
<evidence type="ECO:0000256" key="1">
    <source>
        <dbReference type="ARBA" id="ARBA00022801"/>
    </source>
</evidence>
<dbReference type="Proteomes" id="UP000178759">
    <property type="component" value="Unassembled WGS sequence"/>
</dbReference>
<dbReference type="HAMAP" id="MF_01940">
    <property type="entry name" value="RNA_CPDase"/>
    <property type="match status" value="1"/>
</dbReference>
<dbReference type="Gene3D" id="3.90.1140.10">
    <property type="entry name" value="Cyclic phosphodiesterase"/>
    <property type="match status" value="1"/>
</dbReference>
<dbReference type="AlphaFoldDB" id="A0A1F6AG54"/>
<dbReference type="EMBL" id="MFJV01000001">
    <property type="protein sequence ID" value="OGG23738.1"/>
    <property type="molecule type" value="Genomic_DNA"/>
</dbReference>
<dbReference type="EC" id="3.1.4.58" evidence="2"/>
<evidence type="ECO:0000313" key="4">
    <source>
        <dbReference type="Proteomes" id="UP000178759"/>
    </source>
</evidence>
<dbReference type="SUPFAM" id="SSF55144">
    <property type="entry name" value="LigT-like"/>
    <property type="match status" value="1"/>
</dbReference>
<proteinExistence type="inferred from homology"/>
<accession>A0A1F6AG54</accession>
<sequence length="176" mass="20607">MKQRIFVAIGISEDLKASIAKWQKQNAKLAIRFIQPKNLHLTLIPPWYEDPKKIIKQMQKFSSSVKPFSLKFHLIESRPRLVWMKGKFSRELVSLQKELTRFLHVKLESRLLLPHITLARFKKNIIFEEKTIDWSMHVNSFVLMKSSLSPNGANYEVLAEFPSQNNHHPLLSNAFT</sequence>
<keyword evidence="1 2" id="KW-0378">Hydrolase</keyword>
<organism evidence="3 4">
    <name type="scientific">Candidatus Gottesmanbacteria bacterium RIFCSPLOWO2_01_FULL_43_11b</name>
    <dbReference type="NCBI Taxonomy" id="1798392"/>
    <lineage>
        <taxon>Bacteria</taxon>
        <taxon>Candidatus Gottesmaniibacteriota</taxon>
    </lineage>
</organism>
<dbReference type="PANTHER" id="PTHR35561">
    <property type="entry name" value="RNA 2',3'-CYCLIC PHOSPHODIESTERASE"/>
    <property type="match status" value="1"/>
</dbReference>
<feature type="active site" description="Proton acceptor" evidence="2">
    <location>
        <position position="115"/>
    </location>
</feature>
<gene>
    <name evidence="3" type="ORF">A3A79_00835</name>
</gene>
<dbReference type="InterPro" id="IPR009097">
    <property type="entry name" value="Cyclic_Pdiesterase"/>
</dbReference>
<feature type="short sequence motif" description="HXTX 2" evidence="2">
    <location>
        <begin position="115"/>
        <end position="118"/>
    </location>
</feature>
<dbReference type="GO" id="GO:0016874">
    <property type="term" value="F:ligase activity"/>
    <property type="evidence" value="ECO:0007669"/>
    <property type="project" value="UniProtKB-KW"/>
</dbReference>
<feature type="short sequence motif" description="HXTX 1" evidence="2">
    <location>
        <begin position="40"/>
        <end position="43"/>
    </location>
</feature>
<dbReference type="Pfam" id="PF13563">
    <property type="entry name" value="2_5_RNA_ligase2"/>
    <property type="match status" value="1"/>
</dbReference>
<comment type="catalytic activity">
    <reaction evidence="2">
        <text>a 3'-end 2',3'-cyclophospho-ribonucleotide-RNA + H2O = a 3'-end 2'-phospho-ribonucleotide-RNA + H(+)</text>
        <dbReference type="Rhea" id="RHEA:11828"/>
        <dbReference type="Rhea" id="RHEA-COMP:10464"/>
        <dbReference type="Rhea" id="RHEA-COMP:17353"/>
        <dbReference type="ChEBI" id="CHEBI:15377"/>
        <dbReference type="ChEBI" id="CHEBI:15378"/>
        <dbReference type="ChEBI" id="CHEBI:83064"/>
        <dbReference type="ChEBI" id="CHEBI:173113"/>
        <dbReference type="EC" id="3.1.4.58"/>
    </reaction>
</comment>
<evidence type="ECO:0000313" key="3">
    <source>
        <dbReference type="EMBL" id="OGG23738.1"/>
    </source>
</evidence>
<keyword evidence="3" id="KW-0436">Ligase</keyword>
<dbReference type="NCBIfam" id="TIGR02258">
    <property type="entry name" value="2_5_ligase"/>
    <property type="match status" value="1"/>
</dbReference>
<dbReference type="GO" id="GO:0008664">
    <property type="term" value="F:RNA 2',3'-cyclic 3'-phosphodiesterase activity"/>
    <property type="evidence" value="ECO:0007669"/>
    <property type="project" value="UniProtKB-EC"/>
</dbReference>
<reference evidence="3 4" key="1">
    <citation type="journal article" date="2016" name="Nat. Commun.">
        <title>Thousands of microbial genomes shed light on interconnected biogeochemical processes in an aquifer system.</title>
        <authorList>
            <person name="Anantharaman K."/>
            <person name="Brown C.T."/>
            <person name="Hug L.A."/>
            <person name="Sharon I."/>
            <person name="Castelle C.J."/>
            <person name="Probst A.J."/>
            <person name="Thomas B.C."/>
            <person name="Singh A."/>
            <person name="Wilkins M.J."/>
            <person name="Karaoz U."/>
            <person name="Brodie E.L."/>
            <person name="Williams K.H."/>
            <person name="Hubbard S.S."/>
            <person name="Banfield J.F."/>
        </authorList>
    </citation>
    <scope>NUCLEOTIDE SEQUENCE [LARGE SCALE GENOMIC DNA]</scope>
</reference>
<comment type="similarity">
    <text evidence="2">Belongs to the 2H phosphoesterase superfamily. ThpR family.</text>
</comment>
<protein>
    <recommendedName>
        <fullName evidence="2">RNA 2',3'-cyclic phosphodiesterase</fullName>
        <shortName evidence="2">RNA 2',3'-CPDase</shortName>
        <ecNumber evidence="2">3.1.4.58</ecNumber>
    </recommendedName>
</protein>
<dbReference type="GO" id="GO:0004113">
    <property type="term" value="F:2',3'-cyclic-nucleotide 3'-phosphodiesterase activity"/>
    <property type="evidence" value="ECO:0007669"/>
    <property type="project" value="InterPro"/>
</dbReference>
<evidence type="ECO:0000256" key="2">
    <source>
        <dbReference type="HAMAP-Rule" id="MF_01940"/>
    </source>
</evidence>
<comment type="caution">
    <text evidence="3">The sequence shown here is derived from an EMBL/GenBank/DDBJ whole genome shotgun (WGS) entry which is preliminary data.</text>
</comment>
<dbReference type="PANTHER" id="PTHR35561:SF1">
    <property type="entry name" value="RNA 2',3'-CYCLIC PHOSPHODIESTERASE"/>
    <property type="match status" value="1"/>
</dbReference>
<dbReference type="STRING" id="1798392.A3A79_00835"/>
<feature type="active site" description="Proton donor" evidence="2">
    <location>
        <position position="40"/>
    </location>
</feature>
<dbReference type="InterPro" id="IPR004175">
    <property type="entry name" value="RNA_CPDase"/>
</dbReference>
<name>A0A1F6AG54_9BACT</name>